<proteinExistence type="predicted"/>
<keyword evidence="4" id="KW-1185">Reference proteome</keyword>
<dbReference type="PANTHER" id="PTHR17357:SF0">
    <property type="entry name" value="GANGLIOSIDE GM2 ACTIVATOR"/>
    <property type="match status" value="1"/>
</dbReference>
<evidence type="ECO:0000256" key="2">
    <source>
        <dbReference type="SAM" id="SignalP"/>
    </source>
</evidence>
<name>A0A3Q7TF08_VULVU</name>
<dbReference type="KEGG" id="vvp:112927095"/>
<dbReference type="SUPFAM" id="SSF63707">
    <property type="entry name" value="Ganglioside M2 (gm2) activator"/>
    <property type="match status" value="1"/>
</dbReference>
<feature type="signal peptide" evidence="2">
    <location>
        <begin position="1"/>
        <end position="23"/>
    </location>
</feature>
<dbReference type="InterPro" id="IPR003172">
    <property type="entry name" value="ML_dom"/>
</dbReference>
<organism evidence="4 5">
    <name type="scientific">Vulpes vulpes</name>
    <name type="common">Red fox</name>
    <dbReference type="NCBI Taxonomy" id="9627"/>
    <lineage>
        <taxon>Eukaryota</taxon>
        <taxon>Metazoa</taxon>
        <taxon>Chordata</taxon>
        <taxon>Craniata</taxon>
        <taxon>Vertebrata</taxon>
        <taxon>Euteleostomi</taxon>
        <taxon>Mammalia</taxon>
        <taxon>Eutheria</taxon>
        <taxon>Laurasiatheria</taxon>
        <taxon>Carnivora</taxon>
        <taxon>Caniformia</taxon>
        <taxon>Canidae</taxon>
        <taxon>Vulpes</taxon>
    </lineage>
</organism>
<dbReference type="OMA" id="WENCGPP"/>
<dbReference type="GO" id="GO:0007611">
    <property type="term" value="P:learning or memory"/>
    <property type="evidence" value="ECO:0007669"/>
    <property type="project" value="Ensembl"/>
</dbReference>
<dbReference type="PANTHER" id="PTHR17357">
    <property type="entry name" value="GM2 GANGLIOSIDE ACTIVATOR PROTEIN"/>
    <property type="match status" value="1"/>
</dbReference>
<dbReference type="GO" id="GO:0009898">
    <property type="term" value="C:cytoplasmic side of plasma membrane"/>
    <property type="evidence" value="ECO:0007669"/>
    <property type="project" value="TreeGrafter"/>
</dbReference>
<dbReference type="GO" id="GO:0019915">
    <property type="term" value="P:lipid storage"/>
    <property type="evidence" value="ECO:0007669"/>
    <property type="project" value="Ensembl"/>
</dbReference>
<dbReference type="Gene3D" id="2.70.220.10">
    <property type="entry name" value="Ganglioside GM2 activator"/>
    <property type="match status" value="1"/>
</dbReference>
<protein>
    <submittedName>
        <fullName evidence="5">Ganglioside GM2 activator</fullName>
    </submittedName>
</protein>
<dbReference type="InterPro" id="IPR036846">
    <property type="entry name" value="GM2-AP_sf"/>
</dbReference>
<dbReference type="SMART" id="SM00737">
    <property type="entry name" value="ML"/>
    <property type="match status" value="1"/>
</dbReference>
<evidence type="ECO:0000256" key="1">
    <source>
        <dbReference type="ARBA" id="ARBA00022729"/>
    </source>
</evidence>
<gene>
    <name evidence="5" type="primary">GM2A</name>
</gene>
<dbReference type="GO" id="GO:0005829">
    <property type="term" value="C:cytosol"/>
    <property type="evidence" value="ECO:0007669"/>
    <property type="project" value="Ensembl"/>
</dbReference>
<dbReference type="InterPro" id="IPR028996">
    <property type="entry name" value="GM2-AP"/>
</dbReference>
<reference key="1">
    <citation type="submission" date="2019-01" db="UniProtKB">
        <authorList>
            <consortium name="RefSeq"/>
        </authorList>
    </citation>
    <scope>IDENTIFICATION</scope>
</reference>
<evidence type="ECO:0000313" key="5">
    <source>
        <dbReference type="RefSeq" id="XP_025864091.1"/>
    </source>
</evidence>
<evidence type="ECO:0000313" key="4">
    <source>
        <dbReference type="Proteomes" id="UP001652641"/>
    </source>
</evidence>
<dbReference type="Pfam" id="PF02221">
    <property type="entry name" value="E1_DerP2_DerF2"/>
    <property type="match status" value="1"/>
</dbReference>
<dbReference type="STRING" id="9627.ENSVVUP00000009281"/>
<sequence>MASQMDAVLLIVLGLLLAGPADPSRVRQRRPPKSGSFFWNNCDRGKDPVFFRSLSLLPDPVIFPGNMTVSFEVRTNVLLTDPQKVEIIVEKELAGFWVKVPCVDELGSCTYEDLCQVLDTFIPPGHRCPEPLHTYGLPCHCPIKAGIYSLPRTDLILPNMELPPWLSFGHYRIQVILSSGGERLGCVKISASLMGK</sequence>
<dbReference type="GO" id="GO:0006689">
    <property type="term" value="P:ganglioside catabolic process"/>
    <property type="evidence" value="ECO:0007669"/>
    <property type="project" value="Ensembl"/>
</dbReference>
<dbReference type="GO" id="GO:0005319">
    <property type="term" value="F:lipid transporter activity"/>
    <property type="evidence" value="ECO:0007669"/>
    <property type="project" value="TreeGrafter"/>
</dbReference>
<reference evidence="5" key="2">
    <citation type="submission" date="2025-08" db="UniProtKB">
        <authorList>
            <consortium name="RefSeq"/>
        </authorList>
    </citation>
    <scope>IDENTIFICATION</scope>
    <source>
        <tissue evidence="5">Cell line</tissue>
    </source>
</reference>
<feature type="chain" id="PRO_5018721665" evidence="2">
    <location>
        <begin position="24"/>
        <end position="196"/>
    </location>
</feature>
<dbReference type="GO" id="GO:0009313">
    <property type="term" value="P:oligosaccharide catabolic process"/>
    <property type="evidence" value="ECO:0007669"/>
    <property type="project" value="Ensembl"/>
</dbReference>
<dbReference type="CTD" id="2760"/>
<accession>A0A3Q7TF08</accession>
<dbReference type="Proteomes" id="UP001652641">
    <property type="component" value="Chromosome 4"/>
</dbReference>
<dbReference type="GO" id="GO:0050885">
    <property type="term" value="P:neuromuscular process controlling balance"/>
    <property type="evidence" value="ECO:0007669"/>
    <property type="project" value="Ensembl"/>
</dbReference>
<dbReference type="AlphaFoldDB" id="A0A3Q7TF08"/>
<feature type="domain" description="MD-2-related lipid-recognition" evidence="3">
    <location>
        <begin position="39"/>
        <end position="191"/>
    </location>
</feature>
<dbReference type="GeneID" id="112927095"/>
<dbReference type="GO" id="GO:0008047">
    <property type="term" value="F:enzyme activator activity"/>
    <property type="evidence" value="ECO:0007669"/>
    <property type="project" value="Ensembl"/>
</dbReference>
<keyword evidence="1 2" id="KW-0732">Signal</keyword>
<evidence type="ECO:0000259" key="3">
    <source>
        <dbReference type="SMART" id="SM00737"/>
    </source>
</evidence>
<dbReference type="GO" id="GO:0004563">
    <property type="term" value="F:beta-N-acetylhexosaminidase activity"/>
    <property type="evidence" value="ECO:0007669"/>
    <property type="project" value="Ensembl"/>
</dbReference>
<dbReference type="RefSeq" id="XP_025864091.1">
    <property type="nucleotide sequence ID" value="XM_026008306.2"/>
</dbReference>